<feature type="compositionally biased region" description="Basic and acidic residues" evidence="7">
    <location>
        <begin position="382"/>
        <end position="409"/>
    </location>
</feature>
<feature type="compositionally biased region" description="Basic and acidic residues" evidence="7">
    <location>
        <begin position="77"/>
        <end position="93"/>
    </location>
</feature>
<dbReference type="InterPro" id="IPR039350">
    <property type="entry name" value="Prospero_homeodomain"/>
</dbReference>
<feature type="compositionally biased region" description="Basic and acidic residues" evidence="7">
    <location>
        <begin position="270"/>
        <end position="280"/>
    </location>
</feature>
<dbReference type="InterPro" id="IPR037131">
    <property type="entry name" value="Homeo_prospero_dom_sf"/>
</dbReference>
<keyword evidence="6" id="KW-0539">Nucleus</keyword>
<feature type="region of interest" description="Disordered" evidence="7">
    <location>
        <begin position="204"/>
        <end position="224"/>
    </location>
</feature>
<keyword evidence="4 10" id="KW-0371">Homeobox</keyword>
<organism evidence="9 10">
    <name type="scientific">Betta splendens</name>
    <name type="common">Siamese fighting fish</name>
    <dbReference type="NCBI Taxonomy" id="158456"/>
    <lineage>
        <taxon>Eukaryota</taxon>
        <taxon>Metazoa</taxon>
        <taxon>Chordata</taxon>
        <taxon>Craniata</taxon>
        <taxon>Vertebrata</taxon>
        <taxon>Euteleostomi</taxon>
        <taxon>Actinopterygii</taxon>
        <taxon>Neopterygii</taxon>
        <taxon>Teleostei</taxon>
        <taxon>Neoteleostei</taxon>
        <taxon>Acanthomorphata</taxon>
        <taxon>Anabantaria</taxon>
        <taxon>Anabantiformes</taxon>
        <taxon>Anabantoidei</taxon>
        <taxon>Osphronemidae</taxon>
        <taxon>Betta</taxon>
    </lineage>
</organism>
<feature type="compositionally biased region" description="Basic and acidic residues" evidence="7">
    <location>
        <begin position="594"/>
        <end position="603"/>
    </location>
</feature>
<feature type="compositionally biased region" description="Basic and acidic residues" evidence="7">
    <location>
        <begin position="159"/>
        <end position="173"/>
    </location>
</feature>
<keyword evidence="2" id="KW-0805">Transcription regulation</keyword>
<feature type="domain" description="Prospero" evidence="8">
    <location>
        <begin position="628"/>
        <end position="792"/>
    </location>
</feature>
<evidence type="ECO:0000313" key="11">
    <source>
        <dbReference type="RefSeq" id="XP_029031739.1"/>
    </source>
</evidence>
<dbReference type="GO" id="GO:0000981">
    <property type="term" value="F:DNA-binding transcription factor activity, RNA polymerase II-specific"/>
    <property type="evidence" value="ECO:0007669"/>
    <property type="project" value="TreeGrafter"/>
</dbReference>
<feature type="compositionally biased region" description="Low complexity" evidence="7">
    <location>
        <begin position="492"/>
        <end position="512"/>
    </location>
</feature>
<comment type="subcellular location">
    <subcellularLocation>
        <location evidence="1">Nucleus</location>
    </subcellularLocation>
</comment>
<dbReference type="OrthoDB" id="10038576at2759"/>
<feature type="region of interest" description="Disordered" evidence="7">
    <location>
        <begin position="465"/>
        <end position="528"/>
    </location>
</feature>
<dbReference type="AlphaFoldDB" id="A0A6P7PFS3"/>
<keyword evidence="3 10" id="KW-0238">DNA-binding</keyword>
<reference evidence="10 11" key="1">
    <citation type="submission" date="2025-04" db="UniProtKB">
        <authorList>
            <consortium name="RefSeq"/>
        </authorList>
    </citation>
    <scope>IDENTIFICATION</scope>
</reference>
<sequence>MDSPTDLFSDSSPQIHAFTSTLSSTDLPGGHPQGSAGCPLPAFRPPGFPLIHHLLQPGGAHRKIGGHLNKNLSAHRHLEDRNMEENAGERDEQVEPGMEEGEEGDIEEVDDMLRVKKRRSDAALAAEWRQDVLKVKRMKLERRQRDGKADGEADAGGRCQREGAREGRRREREELKEQLEEARERLQALQEKVWRAFGEKHMEEEKKKSRLRNASRRAEDREDLGLMEEEDITEGMYDEEDVDGGEVEKEPFLNLSGSPFDNFHKRREERHKEKERKAERGGGGGFSLGDAIEGAGLWLDCGGLVRGDWGAGLEEEGEEGGQKFAQALKLELGSAVARVIDRVLRLYTETIDLTPSSPPAAVAFLPPDVGGEGRREVWMGLLARERGEEKTRGKEEKAGGQDGEREKQLQKVNGSAAPPPQTHRSEPADLTLPLAVQRSPDVRKAHPLLGTPLSAHLNASHPNLSLHHATLPRPPPLTHPPLLPPAAQPKDPSSSFHLSSSSSSSSSSSFPAPAHPHPPPPPPLPLPLLHYSMQQLFSRSLHHPQLSHLPPSRKDYLGSDPFLEVSSHTSSHPSFPPLPLLGHLDPSLARHAHGGRDRERGMRGDGGMRGGGMDGGELYLTAGGAYTQEGLSPCHLKKAKLMFFYTRYPSSNTLKTYFPDVKFNRCVTSQMIKWFSNFREFFYIQMERFARQAVRDMLTRDGAPCLGRDNQLRVGRDTELYRILNMHYNKSNVYQVPERFIEVSEVALREFYSAIWTGRDSDPCWKKGIYKIICKLDSPVPDAFRLPGCPVG</sequence>
<keyword evidence="5" id="KW-0804">Transcription</keyword>
<feature type="compositionally biased region" description="Pro residues" evidence="7">
    <location>
        <begin position="472"/>
        <end position="487"/>
    </location>
</feature>
<dbReference type="PROSITE" id="PS51818">
    <property type="entry name" value="HOMEO_PROSPERO"/>
    <property type="match status" value="1"/>
</dbReference>
<dbReference type="Proteomes" id="UP000515150">
    <property type="component" value="Chromosome 2"/>
</dbReference>
<dbReference type="GeneID" id="114870806"/>
<dbReference type="Pfam" id="PF05044">
    <property type="entry name" value="HPD"/>
    <property type="match status" value="1"/>
</dbReference>
<proteinExistence type="predicted"/>
<dbReference type="CTD" id="564431"/>
<dbReference type="GO" id="GO:0007399">
    <property type="term" value="P:nervous system development"/>
    <property type="evidence" value="ECO:0007669"/>
    <property type="project" value="UniProtKB-ARBA"/>
</dbReference>
<dbReference type="RefSeq" id="XP_055359742.1">
    <property type="nucleotide sequence ID" value="XM_055503767.1"/>
</dbReference>
<evidence type="ECO:0000256" key="7">
    <source>
        <dbReference type="SAM" id="MobiDB-lite"/>
    </source>
</evidence>
<feature type="compositionally biased region" description="Acidic residues" evidence="7">
    <location>
        <begin position="94"/>
        <end position="109"/>
    </location>
</feature>
<dbReference type="KEGG" id="bspl:114870806"/>
<dbReference type="RefSeq" id="XP_029031732.1">
    <property type="nucleotide sequence ID" value="XM_029175899.2"/>
</dbReference>
<dbReference type="Gene3D" id="1.10.10.500">
    <property type="entry name" value="Homeo-prospero domain"/>
    <property type="match status" value="1"/>
</dbReference>
<dbReference type="GO" id="GO:0000978">
    <property type="term" value="F:RNA polymerase II cis-regulatory region sequence-specific DNA binding"/>
    <property type="evidence" value="ECO:0007669"/>
    <property type="project" value="TreeGrafter"/>
</dbReference>
<evidence type="ECO:0000256" key="5">
    <source>
        <dbReference type="ARBA" id="ARBA00023163"/>
    </source>
</evidence>
<protein>
    <submittedName>
        <fullName evidence="10 11">Prospero homeobox 3 isoform X1</fullName>
    </submittedName>
</protein>
<keyword evidence="9" id="KW-1185">Reference proteome</keyword>
<evidence type="ECO:0000313" key="10">
    <source>
        <dbReference type="RefSeq" id="XP_029031732.1"/>
    </source>
</evidence>
<evidence type="ECO:0000313" key="12">
    <source>
        <dbReference type="RefSeq" id="XP_055359742.1"/>
    </source>
</evidence>
<feature type="compositionally biased region" description="Pro residues" evidence="7">
    <location>
        <begin position="513"/>
        <end position="526"/>
    </location>
</feature>
<evidence type="ECO:0000313" key="9">
    <source>
        <dbReference type="Proteomes" id="UP000515150"/>
    </source>
</evidence>
<dbReference type="SUPFAM" id="SSF46689">
    <property type="entry name" value="Homeodomain-like"/>
    <property type="match status" value="1"/>
</dbReference>
<evidence type="ECO:0000256" key="6">
    <source>
        <dbReference type="ARBA" id="ARBA00023242"/>
    </source>
</evidence>
<feature type="region of interest" description="Disordered" evidence="7">
    <location>
        <begin position="560"/>
        <end position="611"/>
    </location>
</feature>
<dbReference type="GO" id="GO:0048468">
    <property type="term" value="P:cell development"/>
    <property type="evidence" value="ECO:0007669"/>
    <property type="project" value="UniProtKB-ARBA"/>
</dbReference>
<evidence type="ECO:0000259" key="8">
    <source>
        <dbReference type="PROSITE" id="PS51818"/>
    </source>
</evidence>
<dbReference type="GO" id="GO:0005634">
    <property type="term" value="C:nucleus"/>
    <property type="evidence" value="ECO:0007669"/>
    <property type="project" value="UniProtKB-SubCell"/>
</dbReference>
<accession>A0A6P7PFS3</accession>
<feature type="region of interest" description="Disordered" evidence="7">
    <location>
        <begin position="77"/>
        <end position="109"/>
    </location>
</feature>
<feature type="region of interest" description="Disordered" evidence="7">
    <location>
        <begin position="141"/>
        <end position="173"/>
    </location>
</feature>
<gene>
    <name evidence="10 11 12" type="primary">prox3</name>
</gene>
<evidence type="ECO:0000256" key="1">
    <source>
        <dbReference type="ARBA" id="ARBA00004123"/>
    </source>
</evidence>
<feature type="compositionally biased region" description="Basic and acidic residues" evidence="7">
    <location>
        <begin position="141"/>
        <end position="151"/>
    </location>
</feature>
<dbReference type="InterPro" id="IPR009057">
    <property type="entry name" value="Homeodomain-like_sf"/>
</dbReference>
<dbReference type="PANTHER" id="PTHR12198:SF11">
    <property type="entry name" value="PROSPERO HOMEOBOX 3"/>
    <property type="match status" value="1"/>
</dbReference>
<dbReference type="RefSeq" id="XP_029031739.1">
    <property type="nucleotide sequence ID" value="XM_029175906.3"/>
</dbReference>
<name>A0A6P7PFS3_BETSP</name>
<feature type="region of interest" description="Disordered" evidence="7">
    <location>
        <begin position="382"/>
        <end position="428"/>
    </location>
</feature>
<dbReference type="InterPro" id="IPR023082">
    <property type="entry name" value="Homeo_prospero_dom"/>
</dbReference>
<evidence type="ECO:0000256" key="3">
    <source>
        <dbReference type="ARBA" id="ARBA00023125"/>
    </source>
</evidence>
<feature type="region of interest" description="Disordered" evidence="7">
    <location>
        <begin position="251"/>
        <end position="285"/>
    </location>
</feature>
<evidence type="ECO:0000256" key="2">
    <source>
        <dbReference type="ARBA" id="ARBA00023015"/>
    </source>
</evidence>
<dbReference type="PANTHER" id="PTHR12198">
    <property type="entry name" value="HOMEOBOX PROTEIN PROSPERO/PROX-1/CEH-26"/>
    <property type="match status" value="1"/>
</dbReference>
<evidence type="ECO:0000256" key="4">
    <source>
        <dbReference type="ARBA" id="ARBA00023155"/>
    </source>
</evidence>